<dbReference type="Pfam" id="PF01925">
    <property type="entry name" value="TauE"/>
    <property type="match status" value="1"/>
</dbReference>
<dbReference type="PANTHER" id="PTHR43701">
    <property type="entry name" value="MEMBRANE TRANSPORTER PROTEIN MJ0441-RELATED"/>
    <property type="match status" value="1"/>
</dbReference>
<feature type="transmembrane region" description="Helical" evidence="6">
    <location>
        <begin position="238"/>
        <end position="256"/>
    </location>
</feature>
<dbReference type="PANTHER" id="PTHR43701:SF2">
    <property type="entry name" value="MEMBRANE TRANSPORTER PROTEIN YJNA-RELATED"/>
    <property type="match status" value="1"/>
</dbReference>
<dbReference type="InterPro" id="IPR002781">
    <property type="entry name" value="TM_pro_TauE-like"/>
</dbReference>
<gene>
    <name evidence="7" type="ORF">EK386_14310</name>
</gene>
<dbReference type="Proteomes" id="UP000287910">
    <property type="component" value="Unassembled WGS sequence"/>
</dbReference>
<feature type="transmembrane region" description="Helical" evidence="6">
    <location>
        <begin position="81"/>
        <end position="99"/>
    </location>
</feature>
<keyword evidence="8" id="KW-1185">Reference proteome</keyword>
<dbReference type="AlphaFoldDB" id="A0A3S0P6X0"/>
<dbReference type="EMBL" id="RYYR01000021">
    <property type="protein sequence ID" value="RUL50347.1"/>
    <property type="molecule type" value="Genomic_DNA"/>
</dbReference>
<reference evidence="7 8" key="1">
    <citation type="submission" date="2018-12" db="EMBL/GenBank/DDBJ databases">
        <title>Lysinibacillus antri sp. nov., isolated from a cave soil.</title>
        <authorList>
            <person name="Narsing Rao M.P."/>
            <person name="Zhang H."/>
            <person name="Dong Z.-Y."/>
            <person name="Niu X.-K."/>
            <person name="Zhang K."/>
            <person name="Fang B.-Z."/>
            <person name="Kang Y.-Q."/>
            <person name="Xiao M."/>
            <person name="Li W.-J."/>
        </authorList>
    </citation>
    <scope>NUCLEOTIDE SEQUENCE [LARGE SCALE GENOMIC DNA]</scope>
    <source>
        <strain evidence="7 8">SYSU K30002</strain>
    </source>
</reference>
<organism evidence="7 8">
    <name type="scientific">Lysinibacillus antri</name>
    <dbReference type="NCBI Taxonomy" id="2498145"/>
    <lineage>
        <taxon>Bacteria</taxon>
        <taxon>Bacillati</taxon>
        <taxon>Bacillota</taxon>
        <taxon>Bacilli</taxon>
        <taxon>Bacillales</taxon>
        <taxon>Bacillaceae</taxon>
        <taxon>Lysinibacillus</taxon>
    </lineage>
</organism>
<keyword evidence="3 6" id="KW-0812">Transmembrane</keyword>
<name>A0A3S0P6X0_9BACI</name>
<evidence type="ECO:0000256" key="4">
    <source>
        <dbReference type="ARBA" id="ARBA00022989"/>
    </source>
</evidence>
<comment type="caution">
    <text evidence="7">The sequence shown here is derived from an EMBL/GenBank/DDBJ whole genome shotgun (WGS) entry which is preliminary data.</text>
</comment>
<comment type="subcellular location">
    <subcellularLocation>
        <location evidence="6">Cell membrane</location>
        <topology evidence="6">Multi-pass membrane protein</topology>
    </subcellularLocation>
    <subcellularLocation>
        <location evidence="1">Membrane</location>
        <topology evidence="1">Multi-pass membrane protein</topology>
    </subcellularLocation>
</comment>
<comment type="similarity">
    <text evidence="2 6">Belongs to the 4-toluene sulfonate uptake permease (TSUP) (TC 2.A.102) family.</text>
</comment>
<keyword evidence="5 6" id="KW-0472">Membrane</keyword>
<evidence type="ECO:0000256" key="6">
    <source>
        <dbReference type="RuleBase" id="RU363041"/>
    </source>
</evidence>
<feature type="transmembrane region" description="Helical" evidence="6">
    <location>
        <begin position="48"/>
        <end position="72"/>
    </location>
</feature>
<dbReference type="GO" id="GO:0005886">
    <property type="term" value="C:plasma membrane"/>
    <property type="evidence" value="ECO:0007669"/>
    <property type="project" value="UniProtKB-SubCell"/>
</dbReference>
<proteinExistence type="inferred from homology"/>
<protein>
    <recommendedName>
        <fullName evidence="6">Probable membrane transporter protein</fullName>
    </recommendedName>
</protein>
<dbReference type="InterPro" id="IPR051598">
    <property type="entry name" value="TSUP/Inactive_protease-like"/>
</dbReference>
<feature type="transmembrane region" description="Helical" evidence="6">
    <location>
        <begin position="14"/>
        <end position="42"/>
    </location>
</feature>
<evidence type="ECO:0000256" key="3">
    <source>
        <dbReference type="ARBA" id="ARBA00022692"/>
    </source>
</evidence>
<evidence type="ECO:0000313" key="7">
    <source>
        <dbReference type="EMBL" id="RUL50347.1"/>
    </source>
</evidence>
<evidence type="ECO:0000256" key="5">
    <source>
        <dbReference type="ARBA" id="ARBA00023136"/>
    </source>
</evidence>
<sequence length="260" mass="28441">MENLLLEWLSIDGFLLFVIGILAAIIGVMFGAAGFVLLPALLLVGIPIHATVAVNKFATGVSSFSTVLVLVLKKKVQLKQMLPLMLLAGLGGISGAFFATRLSELTMNIVACIVLIAMFIFVLKNNKAGLVTDHQDNEQRDGEQRTNLLAPFFIGIYDGGFGPGSALLNITYFLKNQFNYVKAAEMTRFMMFASCMSAFLFYFFYGIVDWGIAIPVTVGSIVGSHIGLKIVPYLKGKWLQILLPSIFFLLIIQVVADLLF</sequence>
<feature type="transmembrane region" description="Helical" evidence="6">
    <location>
        <begin position="189"/>
        <end position="206"/>
    </location>
</feature>
<keyword evidence="6" id="KW-1003">Cell membrane</keyword>
<accession>A0A3S0P6X0</accession>
<feature type="transmembrane region" description="Helical" evidence="6">
    <location>
        <begin position="105"/>
        <end position="123"/>
    </location>
</feature>
<keyword evidence="4 6" id="KW-1133">Transmembrane helix</keyword>
<feature type="transmembrane region" description="Helical" evidence="6">
    <location>
        <begin position="212"/>
        <end position="231"/>
    </location>
</feature>
<evidence type="ECO:0000256" key="1">
    <source>
        <dbReference type="ARBA" id="ARBA00004141"/>
    </source>
</evidence>
<evidence type="ECO:0000313" key="8">
    <source>
        <dbReference type="Proteomes" id="UP000287910"/>
    </source>
</evidence>
<evidence type="ECO:0000256" key="2">
    <source>
        <dbReference type="ARBA" id="ARBA00009142"/>
    </source>
</evidence>